<dbReference type="SUPFAM" id="SSF141562">
    <property type="entry name" value="At5g01610-like"/>
    <property type="match status" value="1"/>
</dbReference>
<dbReference type="Gene3D" id="2.30.240.10">
    <property type="entry name" value="At5g01610-like"/>
    <property type="match status" value="1"/>
</dbReference>
<dbReference type="PANTHER" id="PTHR31676">
    <property type="entry name" value="T31J12.3 PROTEIN-RELATED"/>
    <property type="match status" value="1"/>
</dbReference>
<dbReference type="Pfam" id="PF04398">
    <property type="entry name" value="DUF538"/>
    <property type="match status" value="1"/>
</dbReference>
<dbReference type="EMBL" id="GU233752">
    <property type="protein sequence ID" value="ADB08697.1"/>
    <property type="molecule type" value="mRNA"/>
</dbReference>
<proteinExistence type="evidence at transcript level"/>
<organism evidence="1">
    <name type="scientific">Wolffia arrhiza</name>
    <name type="common">Rootless water-meal</name>
    <name type="synonym">Lemna arrhiza</name>
    <dbReference type="NCBI Taxonomy" id="161111"/>
    <lineage>
        <taxon>Eukaryota</taxon>
        <taxon>Viridiplantae</taxon>
        <taxon>Streptophyta</taxon>
        <taxon>Embryophyta</taxon>
        <taxon>Tracheophyta</taxon>
        <taxon>Spermatophyta</taxon>
        <taxon>Magnoliopsida</taxon>
        <taxon>Liliopsida</taxon>
        <taxon>Araceae</taxon>
        <taxon>Lemnoideae</taxon>
        <taxon>Wolffia</taxon>
    </lineage>
</organism>
<reference evidence="1" key="1">
    <citation type="submission" date="2009-11" db="EMBL/GenBank/DDBJ databases">
        <authorList>
            <person name="John A."/>
            <person name="Han E."/>
            <person name="Maceri G."/>
            <person name="Mead J."/>
        </authorList>
    </citation>
    <scope>NUCLEOTIDE SEQUENCE</scope>
</reference>
<sequence length="156" mass="17658">MGKLEKNDPRRAGAEIAYGEEECQHYTKLMLEELGFPPGVIPIKNFLECGRVRETGFVWMKLKEPYEHEFKAINAIVKYSKVVTAYVEKNKMKKMTGVKCRELLIWIPLVEMSINEPEGKHIYFKTNLGIGENQPLSAFLDEETPAAPPATAVQAA</sequence>
<evidence type="ECO:0008006" key="2">
    <source>
        <dbReference type="Google" id="ProtNLM"/>
    </source>
</evidence>
<dbReference type="AlphaFoldDB" id="D2XQY4"/>
<name>D2XQY4_WOLAR</name>
<dbReference type="InterPro" id="IPR036758">
    <property type="entry name" value="At5g01610-like"/>
</dbReference>
<evidence type="ECO:0000313" key="1">
    <source>
        <dbReference type="EMBL" id="ADB08697.1"/>
    </source>
</evidence>
<dbReference type="InterPro" id="IPR007493">
    <property type="entry name" value="DUF538"/>
</dbReference>
<accession>D2XQY4</accession>
<dbReference type="PANTHER" id="PTHR31676:SF20">
    <property type="entry name" value="T19F6.7 PROTEIN"/>
    <property type="match status" value="1"/>
</dbReference>
<protein>
    <recommendedName>
        <fullName evidence="2">DUF538 family protein</fullName>
    </recommendedName>
</protein>